<accession>A0ABW0YQX0</accession>
<dbReference type="PANTHER" id="PTHR34817">
    <property type="entry name" value="NUCLEOTIDYLTRANSFERASE"/>
    <property type="match status" value="1"/>
</dbReference>
<evidence type="ECO:0000313" key="2">
    <source>
        <dbReference type="Proteomes" id="UP001596083"/>
    </source>
</evidence>
<name>A0ABW0YQX0_9ACTN</name>
<dbReference type="EMBL" id="JBHSPB010000001">
    <property type="protein sequence ID" value="MFC5718941.1"/>
    <property type="molecule type" value="Genomic_DNA"/>
</dbReference>
<dbReference type="RefSeq" id="WP_390313928.1">
    <property type="nucleotide sequence ID" value="NZ_JBHSPB010000001.1"/>
</dbReference>
<keyword evidence="2" id="KW-1185">Reference proteome</keyword>
<reference evidence="2" key="1">
    <citation type="journal article" date="2019" name="Int. J. Syst. Evol. Microbiol.">
        <title>The Global Catalogue of Microorganisms (GCM) 10K type strain sequencing project: providing services to taxonomists for standard genome sequencing and annotation.</title>
        <authorList>
            <consortium name="The Broad Institute Genomics Platform"/>
            <consortium name="The Broad Institute Genome Sequencing Center for Infectious Disease"/>
            <person name="Wu L."/>
            <person name="Ma J."/>
        </authorList>
    </citation>
    <scope>NUCLEOTIDE SEQUENCE [LARGE SCALE GENOMIC DNA]</scope>
    <source>
        <strain evidence="2">CGMCC 4.7304</strain>
    </source>
</reference>
<dbReference type="Proteomes" id="UP001596083">
    <property type="component" value="Unassembled WGS sequence"/>
</dbReference>
<dbReference type="Pfam" id="PF10127">
    <property type="entry name" value="RlaP"/>
    <property type="match status" value="1"/>
</dbReference>
<comment type="caution">
    <text evidence="1">The sequence shown here is derived from an EMBL/GenBank/DDBJ whole genome shotgun (WGS) entry which is preliminary data.</text>
</comment>
<gene>
    <name evidence="1" type="ORF">ACFP1Z_01940</name>
</gene>
<evidence type="ECO:0000313" key="1">
    <source>
        <dbReference type="EMBL" id="MFC5718941.1"/>
    </source>
</evidence>
<organism evidence="1 2">
    <name type="scientific">Streptomyces gamaensis</name>
    <dbReference type="NCBI Taxonomy" id="1763542"/>
    <lineage>
        <taxon>Bacteria</taxon>
        <taxon>Bacillati</taxon>
        <taxon>Actinomycetota</taxon>
        <taxon>Actinomycetes</taxon>
        <taxon>Kitasatosporales</taxon>
        <taxon>Streptomycetaceae</taxon>
        <taxon>Streptomyces</taxon>
    </lineage>
</organism>
<protein>
    <submittedName>
        <fullName evidence="1">DNA polymerase beta superfamily protein</fullName>
    </submittedName>
</protein>
<dbReference type="InterPro" id="IPR018775">
    <property type="entry name" value="RlaP"/>
</dbReference>
<sequence>MTTHTVSGLPDLTHVVAEQRHPLLFATVSGAHLYGFPSRDSDVDLRGVHLLPLREVLGLTPAQETRTRMWDADGLEMDLVTHDLAKFARLLLRPNGYVLEQLLSPLVVHTTPEHTALVDLAPRLLTRHHARHYRGFAKTQWRLFGKSGELKPLLYTFRVLLTGIHLMRAHEVQADLPALLDAVRAPEYVRDLVAAKAAAEHGLLSLLDGAPSYERLAADVEALHAALDEAERSTVLPERSDAGADLNELVVRTRLRSGAAPAPDHGSGLPRQP</sequence>
<proteinExistence type="predicted"/>
<dbReference type="PANTHER" id="PTHR34817:SF1">
    <property type="entry name" value="NUCLEOTIDYLTRANSFERASE"/>
    <property type="match status" value="1"/>
</dbReference>